<keyword evidence="2 5" id="KW-0812">Transmembrane</keyword>
<feature type="transmembrane region" description="Helical" evidence="5">
    <location>
        <begin position="187"/>
        <end position="207"/>
    </location>
</feature>
<feature type="transmembrane region" description="Helical" evidence="5">
    <location>
        <begin position="156"/>
        <end position="175"/>
    </location>
</feature>
<keyword evidence="8" id="KW-1185">Reference proteome</keyword>
<evidence type="ECO:0000259" key="6">
    <source>
        <dbReference type="Pfam" id="PF00909"/>
    </source>
</evidence>
<evidence type="ECO:0000256" key="2">
    <source>
        <dbReference type="ARBA" id="ARBA00022692"/>
    </source>
</evidence>
<dbReference type="InterPro" id="IPR024041">
    <property type="entry name" value="NH4_transpt_AmtB-like_dom"/>
</dbReference>
<evidence type="ECO:0000256" key="5">
    <source>
        <dbReference type="SAM" id="Phobius"/>
    </source>
</evidence>
<proteinExistence type="predicted"/>
<feature type="transmembrane region" description="Helical" evidence="5">
    <location>
        <begin position="308"/>
        <end position="329"/>
    </location>
</feature>
<comment type="caution">
    <text evidence="7">The sequence shown here is derived from an EMBL/GenBank/DDBJ whole genome shotgun (WGS) entry which is preliminary data.</text>
</comment>
<name>A0ABT1ZBV0_9MICO</name>
<evidence type="ECO:0000313" key="8">
    <source>
        <dbReference type="Proteomes" id="UP001205337"/>
    </source>
</evidence>
<feature type="transmembrane region" description="Helical" evidence="5">
    <location>
        <begin position="6"/>
        <end position="23"/>
    </location>
</feature>
<reference evidence="7 8" key="1">
    <citation type="submission" date="2022-08" db="EMBL/GenBank/DDBJ databases">
        <authorList>
            <person name="Li F."/>
        </authorList>
    </citation>
    <scope>NUCLEOTIDE SEQUENCE [LARGE SCALE GENOMIC DNA]</scope>
    <source>
        <strain evidence="7 8">10F1B-8-1</strain>
    </source>
</reference>
<dbReference type="Gene3D" id="1.10.3430.10">
    <property type="entry name" value="Ammonium transporter AmtB like domains"/>
    <property type="match status" value="1"/>
</dbReference>
<feature type="domain" description="Ammonium transporter AmtB-like" evidence="6">
    <location>
        <begin position="183"/>
        <end position="261"/>
    </location>
</feature>
<feature type="transmembrane region" description="Helical" evidence="5">
    <location>
        <begin position="91"/>
        <end position="113"/>
    </location>
</feature>
<evidence type="ECO:0000256" key="3">
    <source>
        <dbReference type="ARBA" id="ARBA00022989"/>
    </source>
</evidence>
<accession>A0ABT1ZBV0</accession>
<feature type="transmembrane region" description="Helical" evidence="5">
    <location>
        <begin position="35"/>
        <end position="54"/>
    </location>
</feature>
<evidence type="ECO:0000313" key="7">
    <source>
        <dbReference type="EMBL" id="MCS0498159.1"/>
    </source>
</evidence>
<feature type="transmembrane region" description="Helical" evidence="5">
    <location>
        <begin position="125"/>
        <end position="144"/>
    </location>
</feature>
<feature type="transmembrane region" description="Helical" evidence="5">
    <location>
        <begin position="241"/>
        <end position="258"/>
    </location>
</feature>
<feature type="transmembrane region" description="Helical" evidence="5">
    <location>
        <begin position="60"/>
        <end position="79"/>
    </location>
</feature>
<dbReference type="EMBL" id="JANTHX010000003">
    <property type="protein sequence ID" value="MCS0498159.1"/>
    <property type="molecule type" value="Genomic_DNA"/>
</dbReference>
<dbReference type="RefSeq" id="WP_258797033.1">
    <property type="nucleotide sequence ID" value="NZ_JANTHX010000003.1"/>
</dbReference>
<organism evidence="7 8">
    <name type="scientific">Protaetiibacter mangrovi</name>
    <dbReference type="NCBI Taxonomy" id="2970926"/>
    <lineage>
        <taxon>Bacteria</taxon>
        <taxon>Bacillati</taxon>
        <taxon>Actinomycetota</taxon>
        <taxon>Actinomycetes</taxon>
        <taxon>Micrococcales</taxon>
        <taxon>Microbacteriaceae</taxon>
        <taxon>Protaetiibacter</taxon>
    </lineage>
</organism>
<dbReference type="InterPro" id="IPR029020">
    <property type="entry name" value="Ammonium/urea_transptr"/>
</dbReference>
<gene>
    <name evidence="7" type="ORF">NUH29_01165</name>
</gene>
<evidence type="ECO:0000256" key="1">
    <source>
        <dbReference type="ARBA" id="ARBA00004141"/>
    </source>
</evidence>
<keyword evidence="4 5" id="KW-0472">Membrane</keyword>
<protein>
    <recommendedName>
        <fullName evidence="6">Ammonium transporter AmtB-like domain-containing protein</fullName>
    </recommendedName>
</protein>
<keyword evidence="3 5" id="KW-1133">Transmembrane helix</keyword>
<evidence type="ECO:0000256" key="4">
    <source>
        <dbReference type="ARBA" id="ARBA00023136"/>
    </source>
</evidence>
<dbReference type="Pfam" id="PF00909">
    <property type="entry name" value="Ammonium_transp"/>
    <property type="match status" value="1"/>
</dbReference>
<dbReference type="SUPFAM" id="SSF111352">
    <property type="entry name" value="Ammonium transporter"/>
    <property type="match status" value="1"/>
</dbReference>
<dbReference type="Proteomes" id="UP001205337">
    <property type="component" value="Unassembled WGS sequence"/>
</dbReference>
<comment type="subcellular location">
    <subcellularLocation>
        <location evidence="1">Membrane</location>
        <topology evidence="1">Multi-pass membrane protein</topology>
    </subcellularLocation>
</comment>
<feature type="transmembrane region" description="Helical" evidence="5">
    <location>
        <begin position="270"/>
        <end position="288"/>
    </location>
</feature>
<sequence length="332" mass="33776">MPELLLVSAFCSALMTAALVRMMRPPRRSEVVIRALLATSGAASVAVFAGLATAAETAPFLLASAFAVAPIAVLLSGAAEETAPGRSSVAWSLVLVWALVVFPVCAVVPPLFFEMCGVSECRVEDFGGGLALLVSSASSVLIAWRAPSAVAREGWVRFAVPVVGVWFAGALWLTALEGVVDEYTPRILLAAVVAPVGGAVAWVLVDLLRQAPRHPLRSAADGLLAGLVAIVPGAAGISFPWSLAVGALAGAAAALVYGSKRLASGGRAGHWALVVLTSTAIGYLAPAVSGDTIGLVFSGRISALLPPVAAFLAVAALGVVTSAPSWLLARRR</sequence>
<feature type="transmembrane region" description="Helical" evidence="5">
    <location>
        <begin position="219"/>
        <end position="235"/>
    </location>
</feature>